<reference evidence="23" key="2">
    <citation type="submission" date="2025-08" db="UniProtKB">
        <authorList>
            <consortium name="Ensembl"/>
        </authorList>
    </citation>
    <scope>IDENTIFICATION</scope>
</reference>
<evidence type="ECO:0000256" key="12">
    <source>
        <dbReference type="ARBA" id="ARBA00023006"/>
    </source>
</evidence>
<evidence type="ECO:0000256" key="8">
    <source>
        <dbReference type="ARBA" id="ARBA00022490"/>
    </source>
</evidence>
<keyword evidence="8" id="KW-0963">Cytoplasm</keyword>
<keyword evidence="18" id="KW-0968">Cytoplasmic vesicle</keyword>
<dbReference type="GO" id="GO:0043416">
    <property type="term" value="P:regulation of skeletal muscle tissue regeneration"/>
    <property type="evidence" value="ECO:0007669"/>
    <property type="project" value="Ensembl"/>
</dbReference>
<dbReference type="GO" id="GO:0000045">
    <property type="term" value="P:autophagosome assembly"/>
    <property type="evidence" value="ECO:0007669"/>
    <property type="project" value="TreeGrafter"/>
</dbReference>
<dbReference type="PANTHER" id="PTHR12768:SF4">
    <property type="entry name" value="BECLIN-1"/>
    <property type="match status" value="1"/>
</dbReference>
<reference evidence="23 24" key="1">
    <citation type="submission" date="2019-04" db="EMBL/GenBank/DDBJ databases">
        <authorList>
            <consortium name="Wellcome Sanger Institute Data Sharing"/>
        </authorList>
    </citation>
    <scope>NUCLEOTIDE SEQUENCE [LARGE SCALE GENOMIC DNA]</scope>
</reference>
<dbReference type="Pfam" id="PF15285">
    <property type="entry name" value="BH3"/>
    <property type="match status" value="1"/>
</dbReference>
<evidence type="ECO:0000259" key="20">
    <source>
        <dbReference type="Pfam" id="PF04111"/>
    </source>
</evidence>
<dbReference type="GO" id="GO:0090398">
    <property type="term" value="P:cellular senescence"/>
    <property type="evidence" value="ECO:0007669"/>
    <property type="project" value="Ensembl"/>
</dbReference>
<evidence type="ECO:0000313" key="23">
    <source>
        <dbReference type="Ensembl" id="ENSSFOP00015018825.2"/>
    </source>
</evidence>
<dbReference type="AlphaFoldDB" id="A0A8C9RRF9"/>
<dbReference type="Proteomes" id="UP000694397">
    <property type="component" value="Chromosome 20"/>
</dbReference>
<dbReference type="InterPro" id="IPR038274">
    <property type="entry name" value="Atg6/Beclin_C_sf"/>
</dbReference>
<keyword evidence="14 19" id="KW-0175">Coiled coil</keyword>
<evidence type="ECO:0000256" key="6">
    <source>
        <dbReference type="ARBA" id="ARBA00005965"/>
    </source>
</evidence>
<dbReference type="GO" id="GO:0043548">
    <property type="term" value="F:phosphatidylinositol 3-kinase binding"/>
    <property type="evidence" value="ECO:0007669"/>
    <property type="project" value="TreeGrafter"/>
</dbReference>
<dbReference type="InterPro" id="IPR029318">
    <property type="entry name" value="BH3_dom"/>
</dbReference>
<accession>A0A8C9RRF9</accession>
<feature type="coiled-coil region" evidence="19">
    <location>
        <begin position="168"/>
        <end position="205"/>
    </location>
</feature>
<dbReference type="InterPro" id="IPR007243">
    <property type="entry name" value="Atg6/Beclin"/>
</dbReference>
<dbReference type="InterPro" id="IPR041691">
    <property type="entry name" value="Atg6/beclin_CC"/>
</dbReference>
<keyword evidence="11" id="KW-0256">Endoplasmic reticulum</keyword>
<evidence type="ECO:0000256" key="11">
    <source>
        <dbReference type="ARBA" id="ARBA00022824"/>
    </source>
</evidence>
<keyword evidence="24" id="KW-1185">Reference proteome</keyword>
<dbReference type="GO" id="GO:0045324">
    <property type="term" value="P:late endosome to vacuole transport"/>
    <property type="evidence" value="ECO:0007669"/>
    <property type="project" value="TreeGrafter"/>
</dbReference>
<dbReference type="GO" id="GO:0051301">
    <property type="term" value="P:cell division"/>
    <property type="evidence" value="ECO:0007669"/>
    <property type="project" value="UniProtKB-KW"/>
</dbReference>
<feature type="domain" description="Atg6/beclin coiled-coil" evidence="22">
    <location>
        <begin position="133"/>
        <end position="259"/>
    </location>
</feature>
<organism evidence="23 24">
    <name type="scientific">Scleropages formosus</name>
    <name type="common">Asian bonytongue</name>
    <name type="synonym">Osteoglossum formosum</name>
    <dbReference type="NCBI Taxonomy" id="113540"/>
    <lineage>
        <taxon>Eukaryota</taxon>
        <taxon>Metazoa</taxon>
        <taxon>Chordata</taxon>
        <taxon>Craniata</taxon>
        <taxon>Vertebrata</taxon>
        <taxon>Euteleostomi</taxon>
        <taxon>Actinopterygii</taxon>
        <taxon>Neopterygii</taxon>
        <taxon>Teleostei</taxon>
        <taxon>Osteoglossocephala</taxon>
        <taxon>Osteoglossomorpha</taxon>
        <taxon>Osteoglossiformes</taxon>
        <taxon>Osteoglossidae</taxon>
        <taxon>Scleropages</taxon>
    </lineage>
</organism>
<evidence type="ECO:0000256" key="16">
    <source>
        <dbReference type="ARBA" id="ARBA00023136"/>
    </source>
</evidence>
<dbReference type="OrthoDB" id="20368at2759"/>
<keyword evidence="15" id="KW-0496">Mitochondrion</keyword>
<evidence type="ECO:0000256" key="15">
    <source>
        <dbReference type="ARBA" id="ARBA00023128"/>
    </source>
</evidence>
<dbReference type="Ensembl" id="ENSSFOT00015019038.2">
    <property type="protein sequence ID" value="ENSSFOP00015018825.2"/>
    <property type="gene ID" value="ENSSFOG00015012055.2"/>
</dbReference>
<dbReference type="GO" id="GO:0005776">
    <property type="term" value="C:autophagosome"/>
    <property type="evidence" value="ECO:0007669"/>
    <property type="project" value="UniProtKB-SubCell"/>
</dbReference>
<evidence type="ECO:0000256" key="2">
    <source>
        <dbReference type="ARBA" id="ARBA00004318"/>
    </source>
</evidence>
<comment type="subcellular location">
    <subcellularLocation>
        <location evidence="4">Cytoplasmic vesicle</location>
        <location evidence="4">Autophagosome</location>
    </subcellularLocation>
    <subcellularLocation>
        <location evidence="3">Endoplasmic reticulum membrane</location>
        <topology evidence="3">Peripheral membrane protein</topology>
    </subcellularLocation>
    <subcellularLocation>
        <location evidence="5">Endosome membrane</location>
        <topology evidence="5">Peripheral membrane protein</topology>
    </subcellularLocation>
    <subcellularLocation>
        <location evidence="1">Golgi apparatus</location>
        <location evidence="1">trans-Golgi network membrane</location>
        <topology evidence="1">Peripheral membrane protein</topology>
    </subcellularLocation>
    <subcellularLocation>
        <location evidence="2">Mitochondrion membrane</location>
        <topology evidence="2">Peripheral membrane protein</topology>
    </subcellularLocation>
</comment>
<evidence type="ECO:0000313" key="24">
    <source>
        <dbReference type="Proteomes" id="UP000694397"/>
    </source>
</evidence>
<feature type="domain" description="Atg6 BARA" evidence="20">
    <location>
        <begin position="262"/>
        <end position="443"/>
    </location>
</feature>
<keyword evidence="13" id="KW-0333">Golgi apparatus</keyword>
<dbReference type="Pfam" id="PF04111">
    <property type="entry name" value="APG6"/>
    <property type="match status" value="1"/>
</dbReference>
<dbReference type="Gene3D" id="1.10.418.40">
    <property type="entry name" value="Autophagy protein 6/Beclin 1"/>
    <property type="match status" value="1"/>
</dbReference>
<dbReference type="GO" id="GO:0005789">
    <property type="term" value="C:endoplasmic reticulum membrane"/>
    <property type="evidence" value="ECO:0007669"/>
    <property type="project" value="UniProtKB-SubCell"/>
</dbReference>
<sequence length="498" mass="56872">MAMEGSKSSSSTMQVSFVCQRCSQPLKLDTSFNVLDRVTIQELIAPLVTVAQGNQVESNEESTTEETFVENKQDGVARKYIPPARMMSTESANSFTLIGEASDGGTMENLSRRLKVTSDLFDIMSGQTDVDHPLCEECTDTLLDHLDTQLNITENECQNYKSCLELLSQLREEEEDTLLAELQQLKEEEESLIQQLEAIEEQREAVAVDLAQCRKHTQQLDREELQYQKEYSEFKRQQLELDDELKSADNQMRYAQIQLDRLKKTNVFNATFHIWHSGQFGTINNFRLGRLPSVPVEWHEINAAWGQTVLLLHALANKMGLRFQRYRLVPYGNHSYLESLTDKSKEMPLYCSGGLRFFWDNKFDHAMVAFLDCVQQFKEEVEKGDTGFCLPYRMDVEKGKIEDTGGSGGSYSIKTQFNSEEQWTKALKFMLTNLKWGLAWVSSQFYNNNVPHFCMVMCICVCVEVTGERATRSQLKLRCPCAAVVPWTGYLAPTSPGR</sequence>
<dbReference type="Pfam" id="PF17675">
    <property type="entry name" value="APG6_N"/>
    <property type="match status" value="1"/>
</dbReference>
<evidence type="ECO:0000256" key="3">
    <source>
        <dbReference type="ARBA" id="ARBA00004406"/>
    </source>
</evidence>
<keyword evidence="12" id="KW-0072">Autophagy</keyword>
<gene>
    <name evidence="23" type="primary">BECN2</name>
    <name evidence="23" type="synonym">becn1</name>
</gene>
<keyword evidence="17" id="KW-0131">Cell cycle</keyword>
<dbReference type="FunFam" id="1.10.418.40:FF:000001">
    <property type="entry name" value="beclin-1 isoform X1"/>
    <property type="match status" value="1"/>
</dbReference>
<dbReference type="GO" id="GO:0030674">
    <property type="term" value="F:protein-macromolecule adaptor activity"/>
    <property type="evidence" value="ECO:0007669"/>
    <property type="project" value="TreeGrafter"/>
</dbReference>
<dbReference type="GO" id="GO:0007507">
    <property type="term" value="P:heart development"/>
    <property type="evidence" value="ECO:0007669"/>
    <property type="project" value="Ensembl"/>
</dbReference>
<dbReference type="InterPro" id="IPR040455">
    <property type="entry name" value="Atg6_BARA"/>
</dbReference>
<evidence type="ECO:0000259" key="21">
    <source>
        <dbReference type="Pfam" id="PF15285"/>
    </source>
</evidence>
<dbReference type="PANTHER" id="PTHR12768">
    <property type="entry name" value="BECLIN 1"/>
    <property type="match status" value="1"/>
</dbReference>
<evidence type="ECO:0000256" key="9">
    <source>
        <dbReference type="ARBA" id="ARBA00022618"/>
    </source>
</evidence>
<keyword evidence="9" id="KW-0132">Cell division</keyword>
<feature type="domain" description="Beclin-1 BH3" evidence="21">
    <location>
        <begin position="103"/>
        <end position="127"/>
    </location>
</feature>
<comment type="similarity">
    <text evidence="6">Belongs to the beclin family.</text>
</comment>
<dbReference type="GeneTree" id="ENSGT00390000008164"/>
<evidence type="ECO:0000256" key="5">
    <source>
        <dbReference type="ARBA" id="ARBA00004481"/>
    </source>
</evidence>
<dbReference type="GO" id="GO:0000407">
    <property type="term" value="C:phagophore assembly site"/>
    <property type="evidence" value="ECO:0007669"/>
    <property type="project" value="TreeGrafter"/>
</dbReference>
<evidence type="ECO:0000256" key="4">
    <source>
        <dbReference type="ARBA" id="ARBA00004419"/>
    </source>
</evidence>
<evidence type="ECO:0000256" key="17">
    <source>
        <dbReference type="ARBA" id="ARBA00023306"/>
    </source>
</evidence>
<proteinExistence type="inferred from homology"/>
<dbReference type="GO" id="GO:0031966">
    <property type="term" value="C:mitochondrial membrane"/>
    <property type="evidence" value="ECO:0007669"/>
    <property type="project" value="UniProtKB-SubCell"/>
</dbReference>
<dbReference type="GO" id="GO:0006995">
    <property type="term" value="P:cellular response to nitrogen starvation"/>
    <property type="evidence" value="ECO:0007669"/>
    <property type="project" value="TreeGrafter"/>
</dbReference>
<protein>
    <recommendedName>
        <fullName evidence="7">Beclin-1</fullName>
    </recommendedName>
</protein>
<evidence type="ECO:0000256" key="7">
    <source>
        <dbReference type="ARBA" id="ARBA00018490"/>
    </source>
</evidence>
<evidence type="ECO:0000256" key="13">
    <source>
        <dbReference type="ARBA" id="ARBA00023034"/>
    </source>
</evidence>
<keyword evidence="16" id="KW-0472">Membrane</keyword>
<reference evidence="23" key="3">
    <citation type="submission" date="2025-09" db="UniProtKB">
        <authorList>
            <consortium name="Ensembl"/>
        </authorList>
    </citation>
    <scope>IDENTIFICATION</scope>
</reference>
<dbReference type="GO" id="GO:0005794">
    <property type="term" value="C:Golgi apparatus"/>
    <property type="evidence" value="ECO:0007669"/>
    <property type="project" value="UniProtKB-SubCell"/>
</dbReference>
<evidence type="ECO:0000256" key="19">
    <source>
        <dbReference type="SAM" id="Coils"/>
    </source>
</evidence>
<dbReference type="GO" id="GO:0034271">
    <property type="term" value="C:phosphatidylinositol 3-kinase complex, class III, type I"/>
    <property type="evidence" value="ECO:0007669"/>
    <property type="project" value="TreeGrafter"/>
</dbReference>
<dbReference type="GO" id="GO:0010008">
    <property type="term" value="C:endosome membrane"/>
    <property type="evidence" value="ECO:0007669"/>
    <property type="project" value="UniProtKB-SubCell"/>
</dbReference>
<evidence type="ECO:0000259" key="22">
    <source>
        <dbReference type="Pfam" id="PF17675"/>
    </source>
</evidence>
<dbReference type="GO" id="GO:0034272">
    <property type="term" value="C:phosphatidylinositol 3-kinase complex, class III, type II"/>
    <property type="evidence" value="ECO:0007669"/>
    <property type="project" value="TreeGrafter"/>
</dbReference>
<evidence type="ECO:0000256" key="14">
    <source>
        <dbReference type="ARBA" id="ARBA00023054"/>
    </source>
</evidence>
<feature type="coiled-coil region" evidence="19">
    <location>
        <begin position="231"/>
        <end position="265"/>
    </location>
</feature>
<evidence type="ECO:0000256" key="10">
    <source>
        <dbReference type="ARBA" id="ARBA00022753"/>
    </source>
</evidence>
<evidence type="ECO:0000256" key="1">
    <source>
        <dbReference type="ARBA" id="ARBA00004150"/>
    </source>
</evidence>
<dbReference type="GO" id="GO:0000423">
    <property type="term" value="P:mitophagy"/>
    <property type="evidence" value="ECO:0007669"/>
    <property type="project" value="TreeGrafter"/>
</dbReference>
<evidence type="ECO:0000256" key="18">
    <source>
        <dbReference type="ARBA" id="ARBA00023329"/>
    </source>
</evidence>
<name>A0A8C9RRF9_SCLFO</name>
<keyword evidence="10" id="KW-0967">Endosome</keyword>